<dbReference type="Gene3D" id="3.40.640.10">
    <property type="entry name" value="Type I PLP-dependent aspartate aminotransferase-like (Major domain)"/>
    <property type="match status" value="1"/>
</dbReference>
<evidence type="ECO:0000256" key="5">
    <source>
        <dbReference type="ARBA" id="ARBA00007447"/>
    </source>
</evidence>
<evidence type="ECO:0000256" key="16">
    <source>
        <dbReference type="PROSITE-ProRule" id="PRU00221"/>
    </source>
</evidence>
<comment type="cofactor">
    <cofactor evidence="2 18">
        <name>pyridoxal 5'-phosphate</name>
        <dbReference type="ChEBI" id="CHEBI:597326"/>
    </cofactor>
</comment>
<dbReference type="NCBIfam" id="NF000586">
    <property type="entry name" value="PRK00011.1"/>
    <property type="match status" value="1"/>
</dbReference>
<keyword evidence="13 18" id="KW-0663">Pyridoxal phosphate</keyword>
<dbReference type="Proteomes" id="UP001055439">
    <property type="component" value="Chromosome 6"/>
</dbReference>
<dbReference type="InterPro" id="IPR001085">
    <property type="entry name" value="Ser_HO-MeTrfase"/>
</dbReference>
<evidence type="ECO:0000256" key="11">
    <source>
        <dbReference type="ARBA" id="ARBA00022750"/>
    </source>
</evidence>
<dbReference type="CDD" id="cd00378">
    <property type="entry name" value="SHMT"/>
    <property type="match status" value="1"/>
</dbReference>
<comment type="similarity">
    <text evidence="5 17">Belongs to the peptidase A1 family.</text>
</comment>
<keyword evidence="6 18" id="KW-0554">One-carbon metabolism</keyword>
<dbReference type="EC" id="2.1.2.1" evidence="18"/>
<dbReference type="InterPro" id="IPR015421">
    <property type="entry name" value="PyrdxlP-dep_Trfase_major"/>
</dbReference>
<dbReference type="InterPro" id="IPR001969">
    <property type="entry name" value="Aspartic_peptidase_AS"/>
</dbReference>
<dbReference type="AlphaFoldDB" id="A0A9E7KAJ2"/>
<dbReference type="GO" id="GO:0004372">
    <property type="term" value="F:glycine hydroxymethyltransferase activity"/>
    <property type="evidence" value="ECO:0007669"/>
    <property type="project" value="UniProtKB-EC"/>
</dbReference>
<sequence length="1073" mass="117506">MDHTHHQSNLSLGFHAVPLPPLTSRAPIADDSISLQIDPGLRDPSHNPRPIPLQFFDQQPDSARDGSVGANDGEESEEEDQKEEEVRILGYSMCIKRQRRGESSSSCSSSSMLLSKRARVEPDLETRRDAVRSWGNQPLSAADPDVFEIMEKEKQRQVLGIELIASENFVCRGVLDALGSHLTNKYSEGYPGARYYGGNQYIDQIERLCHDRALAAFGLDPECWGVNVQPYSCTSANFAVYTGLLLPKDRIMGLDSPSGGHVSHGYYTPSGKKISAASIFFESLSYKVNPLTGYIDYDKLEEKAMDYRPKILICGGSTYPREWDYARVRQIADKCGAVLMCDMAHISGLVAAKESLNPFDYCDIVTSTTHKSLRGPRGGIIFFRKGKKQKRQGFCLGQTDENDRYDFEERINFSVFPSLQGGPHDNHIAALAIALKQVATPEYKAYIQQVKRNAQALASALLRRNCRLVTGGTDNHLLLWDLRTFGLTGKNFEKVCEACHISLNKTPIFGDNGAISPGGVRIGTPAMTTRGCLEGDFEMIAEFLLRAAQIASTIQKEHGKIQKEFLKGLESSRDVAELRNHVACPSHPLSVFLRPLPSRRGRTSPAAGPRIQIAVDGSAEDKSSASACFFDLNRRRMGTWEAVRRGRLLIALLVAAAAIPPASSAAATTLPKKAKASSPPQLLSELPVHAGRLVPSSVVFPIYGDVYPHGLYYVVMNIGDPSKPYFLDVDTGSDLTWLQCDAPCVSCSKGPHPWYRPKKSKLVPSGDPLCAALYSGIAQDENSDQCDYEIQYEDRGSSLGVLIYDAFSLRLTNSSRAGPILAFGCGYDQQSAVQDASAPTDGVLGLGTGKVSVLSQLSNQGVTKNVVGHCLSGKGGGYLFFGDDLVPRSRMTWAPMSRIGSRNYYSPGPAKLYWGTQSLGAKQIEVVLDTGSTFSYFEAHPYQAFLSAVKSDLSKTPLMEEFDDSALPVCWKGQKPFKSVSDVKKYFKTLALDFVKGKRALLELSPENYLIITKHGNACLGILNGGEAGLRNLNVIGDISLQDHMVVYDNEKQHIGWVRAACNRLPKSGTSSL</sequence>
<dbReference type="GO" id="GO:0004190">
    <property type="term" value="F:aspartic-type endopeptidase activity"/>
    <property type="evidence" value="ECO:0007669"/>
    <property type="project" value="UniProtKB-KW"/>
</dbReference>
<keyword evidence="11 17" id="KW-0064">Aspartyl protease</keyword>
<dbReference type="PROSITE" id="PS00141">
    <property type="entry name" value="ASP_PROTEASE"/>
    <property type="match status" value="2"/>
</dbReference>
<dbReference type="Pfam" id="PF00464">
    <property type="entry name" value="SHMT"/>
    <property type="match status" value="1"/>
</dbReference>
<dbReference type="SUPFAM" id="SSF53383">
    <property type="entry name" value="PLP-dependent transferases"/>
    <property type="match status" value="1"/>
</dbReference>
<organism evidence="21 22">
    <name type="scientific">Musa troglodytarum</name>
    <name type="common">fe'i banana</name>
    <dbReference type="NCBI Taxonomy" id="320322"/>
    <lineage>
        <taxon>Eukaryota</taxon>
        <taxon>Viridiplantae</taxon>
        <taxon>Streptophyta</taxon>
        <taxon>Embryophyta</taxon>
        <taxon>Tracheophyta</taxon>
        <taxon>Spermatophyta</taxon>
        <taxon>Magnoliopsida</taxon>
        <taxon>Liliopsida</taxon>
        <taxon>Zingiberales</taxon>
        <taxon>Musaceae</taxon>
        <taxon>Musa</taxon>
    </lineage>
</organism>
<evidence type="ECO:0000256" key="19">
    <source>
        <dbReference type="SAM" id="MobiDB-lite"/>
    </source>
</evidence>
<keyword evidence="8 18" id="KW-0808">Transferase</keyword>
<evidence type="ECO:0000256" key="18">
    <source>
        <dbReference type="RuleBase" id="RU000585"/>
    </source>
</evidence>
<dbReference type="PANTHER" id="PTHR11680">
    <property type="entry name" value="SERINE HYDROXYMETHYLTRANSFERASE"/>
    <property type="match status" value="1"/>
</dbReference>
<dbReference type="InterPro" id="IPR019798">
    <property type="entry name" value="Ser_HO-MeTrfase_PLP_BS"/>
</dbReference>
<dbReference type="FunFam" id="2.40.70.10:FF:000027">
    <property type="entry name" value="Aspartic proteinase Asp1 isoform A"/>
    <property type="match status" value="1"/>
</dbReference>
<keyword evidence="10" id="KW-0677">Repeat</keyword>
<dbReference type="EMBL" id="CP097508">
    <property type="protein sequence ID" value="URE08885.1"/>
    <property type="molecule type" value="Genomic_DNA"/>
</dbReference>
<evidence type="ECO:0000256" key="3">
    <source>
        <dbReference type="ARBA" id="ARBA00004777"/>
    </source>
</evidence>
<dbReference type="GO" id="GO:0005739">
    <property type="term" value="C:mitochondrion"/>
    <property type="evidence" value="ECO:0007669"/>
    <property type="project" value="TreeGrafter"/>
</dbReference>
<evidence type="ECO:0000313" key="21">
    <source>
        <dbReference type="EMBL" id="URE08885.1"/>
    </source>
</evidence>
<dbReference type="PRINTS" id="PR00792">
    <property type="entry name" value="PEPSIN"/>
</dbReference>
<dbReference type="InterPro" id="IPR033121">
    <property type="entry name" value="PEPTIDASE_A1"/>
</dbReference>
<evidence type="ECO:0000256" key="14">
    <source>
        <dbReference type="ARBA" id="ARBA00059150"/>
    </source>
</evidence>
<dbReference type="GO" id="GO:0035999">
    <property type="term" value="P:tetrahydrofolate interconversion"/>
    <property type="evidence" value="ECO:0007669"/>
    <property type="project" value="InterPro"/>
</dbReference>
<evidence type="ECO:0000256" key="12">
    <source>
        <dbReference type="ARBA" id="ARBA00022801"/>
    </source>
</evidence>
<feature type="active site" evidence="15">
    <location>
        <position position="730"/>
    </location>
</feature>
<proteinExistence type="inferred from homology"/>
<evidence type="ECO:0000256" key="15">
    <source>
        <dbReference type="PIRSR" id="PIRSR601461-1"/>
    </source>
</evidence>
<comment type="function">
    <text evidence="18">Interconversion of serine and glycine.</text>
</comment>
<evidence type="ECO:0000256" key="4">
    <source>
        <dbReference type="ARBA" id="ARBA00006376"/>
    </source>
</evidence>
<comment type="catalytic activity">
    <reaction evidence="1 18">
        <text>(6R)-5,10-methylene-5,6,7,8-tetrahydrofolate + glycine + H2O = (6S)-5,6,7,8-tetrahydrofolate + L-serine</text>
        <dbReference type="Rhea" id="RHEA:15481"/>
        <dbReference type="ChEBI" id="CHEBI:15377"/>
        <dbReference type="ChEBI" id="CHEBI:15636"/>
        <dbReference type="ChEBI" id="CHEBI:33384"/>
        <dbReference type="ChEBI" id="CHEBI:57305"/>
        <dbReference type="ChEBI" id="CHEBI:57453"/>
        <dbReference type="EC" id="2.1.2.1"/>
    </reaction>
</comment>
<comment type="function">
    <text evidence="14">Catalyzes the interconversion of serine and glycine.</text>
</comment>
<dbReference type="InterPro" id="IPR015422">
    <property type="entry name" value="PyrdxlP-dep_Trfase_small"/>
</dbReference>
<dbReference type="PANTHER" id="PTHR11680:SF7">
    <property type="entry name" value="SERINE HYDROXYMETHYLTRANSFERASE 7"/>
    <property type="match status" value="1"/>
</dbReference>
<keyword evidence="22" id="KW-1185">Reference proteome</keyword>
<evidence type="ECO:0000256" key="13">
    <source>
        <dbReference type="ARBA" id="ARBA00022898"/>
    </source>
</evidence>
<feature type="repeat" description="WD" evidence="16">
    <location>
        <begin position="468"/>
        <end position="484"/>
    </location>
</feature>
<dbReference type="PROSITE" id="PS51767">
    <property type="entry name" value="PEPTIDASE_A1"/>
    <property type="match status" value="1"/>
</dbReference>
<evidence type="ECO:0000256" key="7">
    <source>
        <dbReference type="ARBA" id="ARBA00022670"/>
    </source>
</evidence>
<dbReference type="PROSITE" id="PS50082">
    <property type="entry name" value="WD_REPEATS_2"/>
    <property type="match status" value="1"/>
</dbReference>
<feature type="active site" evidence="15">
    <location>
        <position position="929"/>
    </location>
</feature>
<evidence type="ECO:0000313" key="22">
    <source>
        <dbReference type="Proteomes" id="UP001055439"/>
    </source>
</evidence>
<evidence type="ECO:0000256" key="10">
    <source>
        <dbReference type="ARBA" id="ARBA00022737"/>
    </source>
</evidence>
<keyword evidence="12 17" id="KW-0378">Hydrolase</keyword>
<dbReference type="Pfam" id="PF14543">
    <property type="entry name" value="TAXi_N"/>
    <property type="match status" value="1"/>
</dbReference>
<evidence type="ECO:0000256" key="9">
    <source>
        <dbReference type="ARBA" id="ARBA00022729"/>
    </source>
</evidence>
<dbReference type="PROSITE" id="PS00096">
    <property type="entry name" value="SHMT"/>
    <property type="match status" value="1"/>
</dbReference>
<dbReference type="GO" id="GO:0019264">
    <property type="term" value="P:glycine biosynthetic process from serine"/>
    <property type="evidence" value="ECO:0007669"/>
    <property type="project" value="InterPro"/>
</dbReference>
<reference evidence="21" key="1">
    <citation type="submission" date="2022-05" db="EMBL/GenBank/DDBJ databases">
        <title>The Musa troglodytarum L. genome provides insights into the mechanism of non-climacteric behaviour and enrichment of carotenoids.</title>
        <authorList>
            <person name="Wang J."/>
        </authorList>
    </citation>
    <scope>NUCLEOTIDE SEQUENCE</scope>
    <source>
        <tissue evidence="21">Leaf</tissue>
    </source>
</reference>
<dbReference type="SUPFAM" id="SSF50630">
    <property type="entry name" value="Acid proteases"/>
    <property type="match status" value="1"/>
</dbReference>
<dbReference type="GO" id="GO:0006508">
    <property type="term" value="P:proteolysis"/>
    <property type="evidence" value="ECO:0007669"/>
    <property type="project" value="UniProtKB-KW"/>
</dbReference>
<feature type="region of interest" description="Disordered" evidence="19">
    <location>
        <begin position="35"/>
        <end position="85"/>
    </location>
</feature>
<dbReference type="HAMAP" id="MF_00051">
    <property type="entry name" value="SHMT"/>
    <property type="match status" value="1"/>
</dbReference>
<evidence type="ECO:0000256" key="8">
    <source>
        <dbReference type="ARBA" id="ARBA00022679"/>
    </source>
</evidence>
<dbReference type="FunFam" id="3.40.640.10:FF:000097">
    <property type="entry name" value="Serine hydroxymethyltransferase"/>
    <property type="match status" value="1"/>
</dbReference>
<evidence type="ECO:0000256" key="6">
    <source>
        <dbReference type="ARBA" id="ARBA00022563"/>
    </source>
</evidence>
<dbReference type="InterPro" id="IPR001461">
    <property type="entry name" value="Aspartic_peptidase_A1"/>
</dbReference>
<keyword evidence="7 17" id="KW-0645">Protease</keyword>
<dbReference type="InterPro" id="IPR033823">
    <property type="entry name" value="Nucellin"/>
</dbReference>
<dbReference type="InterPro" id="IPR032861">
    <property type="entry name" value="TAXi_N"/>
</dbReference>
<feature type="compositionally biased region" description="Acidic residues" evidence="19">
    <location>
        <begin position="72"/>
        <end position="83"/>
    </location>
</feature>
<evidence type="ECO:0000256" key="2">
    <source>
        <dbReference type="ARBA" id="ARBA00001933"/>
    </source>
</evidence>
<dbReference type="InterPro" id="IPR039429">
    <property type="entry name" value="SHMT-like_dom"/>
</dbReference>
<dbReference type="InterPro" id="IPR015424">
    <property type="entry name" value="PyrdxlP-dep_Trfase"/>
</dbReference>
<dbReference type="InterPro" id="IPR001680">
    <property type="entry name" value="WD40_rpt"/>
</dbReference>
<dbReference type="InterPro" id="IPR049943">
    <property type="entry name" value="Ser_HO-MeTrfase-like"/>
</dbReference>
<evidence type="ECO:0000256" key="17">
    <source>
        <dbReference type="RuleBase" id="RU000454"/>
    </source>
</evidence>
<gene>
    <name evidence="21" type="ORF">MUK42_24541</name>
</gene>
<dbReference type="InterPro" id="IPR032799">
    <property type="entry name" value="TAXi_C"/>
</dbReference>
<comment type="similarity">
    <text evidence="4 18">Belongs to the SHMT family.</text>
</comment>
<keyword evidence="9" id="KW-0732">Signal</keyword>
<evidence type="ECO:0000259" key="20">
    <source>
        <dbReference type="PROSITE" id="PS51767"/>
    </source>
</evidence>
<protein>
    <recommendedName>
        <fullName evidence="18">Serine hydroxymethyltransferase</fullName>
        <ecNumber evidence="18">2.1.2.1</ecNumber>
    </recommendedName>
</protein>
<dbReference type="Gene3D" id="3.90.1150.10">
    <property type="entry name" value="Aspartate Aminotransferase, domain 1"/>
    <property type="match status" value="1"/>
</dbReference>
<dbReference type="CDD" id="cd05475">
    <property type="entry name" value="nucellin_like"/>
    <property type="match status" value="1"/>
</dbReference>
<dbReference type="InterPro" id="IPR021109">
    <property type="entry name" value="Peptidase_aspartic_dom_sf"/>
</dbReference>
<dbReference type="Gene3D" id="2.40.70.10">
    <property type="entry name" value="Acid Proteases"/>
    <property type="match status" value="2"/>
</dbReference>
<evidence type="ECO:0000256" key="1">
    <source>
        <dbReference type="ARBA" id="ARBA00001528"/>
    </source>
</evidence>
<comment type="pathway">
    <text evidence="3 18">One-carbon metabolism; tetrahydrofolate interconversion.</text>
</comment>
<name>A0A9E7KAJ2_9LILI</name>
<dbReference type="Pfam" id="PF14541">
    <property type="entry name" value="TAXi_C"/>
    <property type="match status" value="1"/>
</dbReference>
<dbReference type="FunFam" id="2.40.70.10:FF:000015">
    <property type="entry name" value="Aspartyl protease family protein"/>
    <property type="match status" value="1"/>
</dbReference>
<feature type="domain" description="Peptidase A1" evidence="20">
    <location>
        <begin position="712"/>
        <end position="1058"/>
    </location>
</feature>
<accession>A0A9E7KAJ2</accession>
<keyword evidence="16" id="KW-0853">WD repeat</keyword>
<dbReference type="GO" id="GO:0030170">
    <property type="term" value="F:pyridoxal phosphate binding"/>
    <property type="evidence" value="ECO:0007669"/>
    <property type="project" value="InterPro"/>
</dbReference>